<reference evidence="6" key="1">
    <citation type="journal article" date="2009" name="BMC Bioinformatics">
        <title>The Mycoplasma conjunctivae genome sequencing, annotation and analysis.</title>
        <authorList>
            <person name="Calderon-Copete S.P."/>
            <person name="Wigger G."/>
            <person name="Wunderlin C."/>
            <person name="Schmidheini T."/>
            <person name="Frey J."/>
            <person name="Quail M.A."/>
            <person name="Falquet L."/>
        </authorList>
    </citation>
    <scope>NUCLEOTIDE SEQUENCE [LARGE SCALE GENOMIC DNA]</scope>
    <source>
        <strain evidence="6">ATCC 25834 / NCTC 10147 / HRC/581</strain>
    </source>
</reference>
<evidence type="ECO:0000313" key="6">
    <source>
        <dbReference type="Proteomes" id="UP000001491"/>
    </source>
</evidence>
<dbReference type="InterPro" id="IPR000424">
    <property type="entry name" value="Primosome_PriB/ssb"/>
</dbReference>
<dbReference type="PANTHER" id="PTHR10302:SF27">
    <property type="entry name" value="SINGLE-STRANDED DNA-BINDING PROTEIN"/>
    <property type="match status" value="1"/>
</dbReference>
<sequence length="159" mass="18294">MSILGLNNVILIGRLTSNIKVNYTKNDISYARFTLAISRKYNSQTDHLITDFIPIIVWRQNAINLEKLVCKGSPLLVKGSLQSNKYTNDDGKLVNNFEVLLEGFEILESKEEFQKRQQQVNTQTSSSDKDYAIPFEPEESNLSEPDSSFNWEWNLDEIK</sequence>
<dbReference type="eggNOG" id="COG0629">
    <property type="taxonomic scope" value="Bacteria"/>
</dbReference>
<evidence type="ECO:0000256" key="2">
    <source>
        <dbReference type="PIRNR" id="PIRNR002070"/>
    </source>
</evidence>
<dbReference type="SUPFAM" id="SSF50249">
    <property type="entry name" value="Nucleic acid-binding proteins"/>
    <property type="match status" value="1"/>
</dbReference>
<dbReference type="PANTHER" id="PTHR10302">
    <property type="entry name" value="SINGLE-STRANDED DNA-BINDING PROTEIN"/>
    <property type="match status" value="1"/>
</dbReference>
<dbReference type="EMBL" id="FM864216">
    <property type="protein sequence ID" value="CAT05043.1"/>
    <property type="molecule type" value="Genomic_DNA"/>
</dbReference>
<evidence type="ECO:0000256" key="3">
    <source>
        <dbReference type="RuleBase" id="RU000524"/>
    </source>
</evidence>
<dbReference type="InterPro" id="IPR011344">
    <property type="entry name" value="ssDNA-bd"/>
</dbReference>
<dbReference type="Pfam" id="PF00436">
    <property type="entry name" value="SSB"/>
    <property type="match status" value="1"/>
</dbReference>
<evidence type="ECO:0000313" key="5">
    <source>
        <dbReference type="EMBL" id="CAT05043.1"/>
    </source>
</evidence>
<dbReference type="PROSITE" id="PS50935">
    <property type="entry name" value="SSB"/>
    <property type="match status" value="1"/>
</dbReference>
<dbReference type="GO" id="GO:0009295">
    <property type="term" value="C:nucleoid"/>
    <property type="evidence" value="ECO:0007669"/>
    <property type="project" value="TreeGrafter"/>
</dbReference>
<dbReference type="HOGENOM" id="CLU_078758_6_2_14"/>
<dbReference type="GO" id="GO:0006260">
    <property type="term" value="P:DNA replication"/>
    <property type="evidence" value="ECO:0007669"/>
    <property type="project" value="InterPro"/>
</dbReference>
<dbReference type="NCBIfam" id="TIGR00621">
    <property type="entry name" value="ssb"/>
    <property type="match status" value="1"/>
</dbReference>
<accession>C5J6F1</accession>
<dbReference type="Proteomes" id="UP000001491">
    <property type="component" value="Chromosome"/>
</dbReference>
<keyword evidence="1 2" id="KW-0238">DNA-binding</keyword>
<dbReference type="AlphaFoldDB" id="C5J6F1"/>
<keyword evidence="6" id="KW-1185">Reference proteome</keyword>
<dbReference type="KEGG" id="mco:MCJ_003540"/>
<dbReference type="InterPro" id="IPR012340">
    <property type="entry name" value="NA-bd_OB-fold"/>
</dbReference>
<proteinExistence type="predicted"/>
<dbReference type="PIRSF" id="PIRSF002070">
    <property type="entry name" value="SSB"/>
    <property type="match status" value="1"/>
</dbReference>
<feature type="region of interest" description="Disordered" evidence="4">
    <location>
        <begin position="115"/>
        <end position="148"/>
    </location>
</feature>
<dbReference type="Gene3D" id="2.40.50.140">
    <property type="entry name" value="Nucleic acid-binding proteins"/>
    <property type="match status" value="1"/>
</dbReference>
<dbReference type="GO" id="GO:0003697">
    <property type="term" value="F:single-stranded DNA binding"/>
    <property type="evidence" value="ECO:0007669"/>
    <property type="project" value="InterPro"/>
</dbReference>
<evidence type="ECO:0000256" key="4">
    <source>
        <dbReference type="SAM" id="MobiDB-lite"/>
    </source>
</evidence>
<gene>
    <name evidence="5" type="primary">ssb</name>
    <name evidence="5" type="ordered locus">MCJ_003540</name>
</gene>
<dbReference type="CDD" id="cd04496">
    <property type="entry name" value="SSB_OBF"/>
    <property type="match status" value="1"/>
</dbReference>
<protein>
    <recommendedName>
        <fullName evidence="2 3">Single-stranded DNA-binding protein</fullName>
    </recommendedName>
</protein>
<evidence type="ECO:0000256" key="1">
    <source>
        <dbReference type="ARBA" id="ARBA00023125"/>
    </source>
</evidence>
<name>C5J6F1_MESCH</name>
<feature type="compositionally biased region" description="Polar residues" evidence="4">
    <location>
        <begin position="116"/>
        <end position="126"/>
    </location>
</feature>
<organism evidence="5 6">
    <name type="scientific">Mesomycoplasma conjunctivae (strain ATCC 25834 / NCTC 10147 / HRC/581)</name>
    <name type="common">Mycoplasma conjunctivae</name>
    <dbReference type="NCBI Taxonomy" id="572263"/>
    <lineage>
        <taxon>Bacteria</taxon>
        <taxon>Bacillati</taxon>
        <taxon>Mycoplasmatota</taxon>
        <taxon>Mycoplasmoidales</taxon>
        <taxon>Metamycoplasmataceae</taxon>
        <taxon>Mesomycoplasma</taxon>
    </lineage>
</organism>